<evidence type="ECO:0000256" key="16">
    <source>
        <dbReference type="ARBA" id="ARBA00034269"/>
    </source>
</evidence>
<dbReference type="GO" id="GO:0099507">
    <property type="term" value="F:ligand-gated monoatomic ion channel activity involved in regulation of presynaptic membrane potential"/>
    <property type="evidence" value="ECO:0007669"/>
    <property type="project" value="Ensembl"/>
</dbReference>
<dbReference type="InterPro" id="IPR049944">
    <property type="entry name" value="LGIC_TM_5-HT3"/>
</dbReference>
<dbReference type="PRINTS" id="PR01709">
    <property type="entry name" value="5HT3ARECEPTR"/>
</dbReference>
<evidence type="ECO:0000256" key="4">
    <source>
        <dbReference type="ARBA" id="ARBA00022729"/>
    </source>
</evidence>
<dbReference type="GO" id="GO:0045211">
    <property type="term" value="C:postsynaptic membrane"/>
    <property type="evidence" value="ECO:0007669"/>
    <property type="project" value="UniProtKB-SubCell"/>
</dbReference>
<dbReference type="Ensembl" id="ENSJJAT00000027337.1">
    <property type="protein sequence ID" value="ENSJJAP00000020787.1"/>
    <property type="gene ID" value="ENSJJAG00000021347.1"/>
</dbReference>
<evidence type="ECO:0000256" key="19">
    <source>
        <dbReference type="ARBA" id="ARBA00036634"/>
    </source>
</evidence>
<accession>A0A8C5LBR6</accession>
<dbReference type="InterPro" id="IPR006202">
    <property type="entry name" value="Neur_chan_lig-bd"/>
</dbReference>
<evidence type="ECO:0000256" key="10">
    <source>
        <dbReference type="ARBA" id="ARBA00023170"/>
    </source>
</evidence>
<dbReference type="InterPro" id="IPR006029">
    <property type="entry name" value="Neurotrans-gated_channel_TM"/>
</dbReference>
<dbReference type="PRINTS" id="PR01708">
    <property type="entry name" value="5HT3RECEPTOR"/>
</dbReference>
<dbReference type="SUPFAM" id="SSF63712">
    <property type="entry name" value="Nicotinic receptor ligand binding domain-like"/>
    <property type="match status" value="1"/>
</dbReference>
<dbReference type="InterPro" id="IPR006201">
    <property type="entry name" value="Neur_channel"/>
</dbReference>
<feature type="signal peptide" evidence="27">
    <location>
        <begin position="1"/>
        <end position="23"/>
    </location>
</feature>
<dbReference type="GeneTree" id="ENSGT00940000157705"/>
<dbReference type="GO" id="GO:1904602">
    <property type="term" value="C:serotonin-activated cation-selective channel complex"/>
    <property type="evidence" value="ECO:0007669"/>
    <property type="project" value="Ensembl"/>
</dbReference>
<keyword evidence="13" id="KW-1071">Ligand-gated ion channel</keyword>
<dbReference type="NCBIfam" id="TIGR00860">
    <property type="entry name" value="LIC"/>
    <property type="match status" value="1"/>
</dbReference>
<dbReference type="PRINTS" id="PR00252">
    <property type="entry name" value="NRIONCHANNEL"/>
</dbReference>
<keyword evidence="2" id="KW-1003">Cell membrane</keyword>
<evidence type="ECO:0000256" key="9">
    <source>
        <dbReference type="ARBA" id="ARBA00023157"/>
    </source>
</evidence>
<evidence type="ECO:0000256" key="26">
    <source>
        <dbReference type="ARBA" id="ARBA00083210"/>
    </source>
</evidence>
<keyword evidence="5 27" id="KW-1133">Transmembrane helix</keyword>
<dbReference type="FunFam" id="2.70.170.10:FF:000017">
    <property type="entry name" value="5-hydroxytryptamine receptor 3A"/>
    <property type="match status" value="1"/>
</dbReference>
<dbReference type="Proteomes" id="UP000694385">
    <property type="component" value="Unassembled WGS sequence"/>
</dbReference>
<comment type="subcellular location">
    <subcellularLocation>
        <location evidence="15">Postsynaptic cell membrane</location>
        <topology evidence="15">Multi-pass membrane protein</topology>
    </subcellularLocation>
</comment>
<evidence type="ECO:0000256" key="20">
    <source>
        <dbReference type="ARBA" id="ARBA00037540"/>
    </source>
</evidence>
<feature type="transmembrane region" description="Helical" evidence="27">
    <location>
        <begin position="284"/>
        <end position="305"/>
    </location>
</feature>
<dbReference type="PROSITE" id="PS00236">
    <property type="entry name" value="NEUROTR_ION_CHANNEL"/>
    <property type="match status" value="1"/>
</dbReference>
<dbReference type="GO" id="GO:0042802">
    <property type="term" value="F:identical protein binding"/>
    <property type="evidence" value="ECO:0007669"/>
    <property type="project" value="Ensembl"/>
</dbReference>
<proteinExistence type="inferred from homology"/>
<feature type="chain" id="PRO_5034809723" description="5-hydroxytryptamine receptor 3A" evidence="27">
    <location>
        <begin position="24"/>
        <end position="491"/>
    </location>
</feature>
<dbReference type="InterPro" id="IPR038050">
    <property type="entry name" value="Neuro_actylchol_rec"/>
</dbReference>
<evidence type="ECO:0000256" key="2">
    <source>
        <dbReference type="ARBA" id="ARBA00022475"/>
    </source>
</evidence>
<dbReference type="GO" id="GO:0051378">
    <property type="term" value="F:serotonin binding"/>
    <property type="evidence" value="ECO:0007669"/>
    <property type="project" value="Ensembl"/>
</dbReference>
<gene>
    <name evidence="31" type="primary">Htr3a</name>
</gene>
<dbReference type="GO" id="GO:0098662">
    <property type="term" value="P:inorganic cation transmembrane transport"/>
    <property type="evidence" value="ECO:0007669"/>
    <property type="project" value="Ensembl"/>
</dbReference>
<feature type="domain" description="Neurotransmitter-gated ion-channel ligand-binding" evidence="29">
    <location>
        <begin position="42"/>
        <end position="248"/>
    </location>
</feature>
<dbReference type="GO" id="GO:0140227">
    <property type="term" value="P:serotonin-gated cation-selective signaling pathway"/>
    <property type="evidence" value="ECO:0007669"/>
    <property type="project" value="Ensembl"/>
</dbReference>
<dbReference type="Gene3D" id="1.20.58.390">
    <property type="entry name" value="Neurotransmitter-gated ion-channel transmembrane domain"/>
    <property type="match status" value="1"/>
</dbReference>
<name>A0A8C5LBR6_JACJA</name>
<reference evidence="31" key="1">
    <citation type="submission" date="2025-08" db="UniProtKB">
        <authorList>
            <consortium name="Ensembl"/>
        </authorList>
    </citation>
    <scope>IDENTIFICATION</scope>
</reference>
<comment type="function">
    <text evidence="20">Forms serotonin (5-hydroxytryptamine/5-HT3)-activated cation-selective channel complexes, which when activated cause fast, depolarizing responses in neurons.</text>
</comment>
<comment type="subunit">
    <text evidence="22">Forms homopentameric as well as heteropentameric serotonin-activated cation-selective channel complexes with HTR3B or HTR3C or HTR3D or HTR3E. The homomeric complex is functional but exhibits low conductance with modified voltage dependence, and decreased agonist and antagonist affinity. Heteropentameric complexes display properties which resemble that of neuronal serotonin-activated channels in vivo. Interacts with RIC3.</text>
</comment>
<keyword evidence="7 27" id="KW-0406">Ion transport</keyword>
<comment type="catalytic activity">
    <reaction evidence="16">
        <text>Mg(2+)(in) = Mg(2+)(out)</text>
        <dbReference type="Rhea" id="RHEA:29827"/>
        <dbReference type="ChEBI" id="CHEBI:18420"/>
    </reaction>
</comment>
<organism evidence="31 32">
    <name type="scientific">Jaculus jaculus</name>
    <name type="common">Lesser Egyptian jerboa</name>
    <dbReference type="NCBI Taxonomy" id="51337"/>
    <lineage>
        <taxon>Eukaryota</taxon>
        <taxon>Metazoa</taxon>
        <taxon>Chordata</taxon>
        <taxon>Craniata</taxon>
        <taxon>Vertebrata</taxon>
        <taxon>Euteleostomi</taxon>
        <taxon>Mammalia</taxon>
        <taxon>Eutheria</taxon>
        <taxon>Euarchontoglires</taxon>
        <taxon>Glires</taxon>
        <taxon>Rodentia</taxon>
        <taxon>Myomorpha</taxon>
        <taxon>Dipodoidea</taxon>
        <taxon>Dipodidae</taxon>
        <taxon>Dipodinae</taxon>
        <taxon>Jaculus</taxon>
    </lineage>
</organism>
<keyword evidence="4 27" id="KW-0732">Signal</keyword>
<evidence type="ECO:0000256" key="14">
    <source>
        <dbReference type="ARBA" id="ARBA00023303"/>
    </source>
</evidence>
<evidence type="ECO:0000256" key="23">
    <source>
        <dbReference type="ARBA" id="ARBA00068982"/>
    </source>
</evidence>
<keyword evidence="11" id="KW-0325">Glycoprotein</keyword>
<reference evidence="31" key="2">
    <citation type="submission" date="2025-09" db="UniProtKB">
        <authorList>
            <consortium name="Ensembl"/>
        </authorList>
    </citation>
    <scope>IDENTIFICATION</scope>
</reference>
<keyword evidence="10" id="KW-0675">Receptor</keyword>
<evidence type="ECO:0000256" key="25">
    <source>
        <dbReference type="ARBA" id="ARBA00080492"/>
    </source>
</evidence>
<keyword evidence="14 27" id="KW-0407">Ion channel</keyword>
<dbReference type="InterPro" id="IPR036734">
    <property type="entry name" value="Neur_chan_lig-bd_sf"/>
</dbReference>
<evidence type="ECO:0000256" key="28">
    <source>
        <dbReference type="SAM" id="MobiDB-lite"/>
    </source>
</evidence>
<keyword evidence="6" id="KW-0770">Synapse</keyword>
<dbReference type="InterPro" id="IPR008132">
    <property type="entry name" value="5HT3_rcpt"/>
</dbReference>
<dbReference type="Pfam" id="PF02931">
    <property type="entry name" value="Neur_chan_LBD"/>
    <property type="match status" value="1"/>
</dbReference>
<dbReference type="Gene3D" id="2.70.170.10">
    <property type="entry name" value="Neurotransmitter-gated ion-channel ligand-binding domain"/>
    <property type="match status" value="1"/>
</dbReference>
<keyword evidence="8 27" id="KW-0472">Membrane</keyword>
<evidence type="ECO:0000256" key="5">
    <source>
        <dbReference type="ARBA" id="ARBA00022989"/>
    </source>
</evidence>
<evidence type="ECO:0000259" key="30">
    <source>
        <dbReference type="Pfam" id="PF02932"/>
    </source>
</evidence>
<comment type="catalytic activity">
    <reaction evidence="19">
        <text>Ca(2+)(in) = Ca(2+)(out)</text>
        <dbReference type="Rhea" id="RHEA:29671"/>
        <dbReference type="ChEBI" id="CHEBI:29108"/>
    </reaction>
</comment>
<evidence type="ECO:0000256" key="12">
    <source>
        <dbReference type="ARBA" id="ARBA00023257"/>
    </source>
</evidence>
<evidence type="ECO:0000256" key="13">
    <source>
        <dbReference type="ARBA" id="ARBA00023286"/>
    </source>
</evidence>
<dbReference type="InterPro" id="IPR036719">
    <property type="entry name" value="Neuro-gated_channel_TM_sf"/>
</dbReference>
<evidence type="ECO:0000313" key="31">
    <source>
        <dbReference type="Ensembl" id="ENSJJAP00000020787.1"/>
    </source>
</evidence>
<evidence type="ECO:0000313" key="32">
    <source>
        <dbReference type="Proteomes" id="UP000694385"/>
    </source>
</evidence>
<dbReference type="PANTHER" id="PTHR18945">
    <property type="entry name" value="NEUROTRANSMITTER GATED ION CHANNEL"/>
    <property type="match status" value="1"/>
</dbReference>
<dbReference type="GO" id="GO:0022850">
    <property type="term" value="F:serotonin-gated monoatomic cation channel activity"/>
    <property type="evidence" value="ECO:0007669"/>
    <property type="project" value="Ensembl"/>
</dbReference>
<dbReference type="Pfam" id="PF02932">
    <property type="entry name" value="Neur_chan_memb"/>
    <property type="match status" value="1"/>
</dbReference>
<dbReference type="GO" id="GO:0032154">
    <property type="term" value="C:cleavage furrow"/>
    <property type="evidence" value="ECO:0007669"/>
    <property type="project" value="Ensembl"/>
</dbReference>
<evidence type="ECO:0000256" key="24">
    <source>
        <dbReference type="ARBA" id="ARBA00078864"/>
    </source>
</evidence>
<feature type="region of interest" description="Disordered" evidence="28">
    <location>
        <begin position="404"/>
        <end position="423"/>
    </location>
</feature>
<sequence length="491" mass="55997">MLLWVPQALLVLLLPMLLAQGEGKGQRGGPQASNTSRPALLRLSDHLLAHYRKGVRPVLDWRKPTTISIDVIIYAILSVDEKNQVLTTYIWYRQFWTDEFLQWNPEDFDNITKLSIPTDSIWVPDILINEFVDVGKSPSIPYVYVQHQGKVQNYKPLQVVTACSLDIYNFPFDVQNCSLTFTSWLHTIHDINVSLWRLPEEVKSDKSVFMNQGEWELLGVLTQFREFSIESSDCYAEMKFYVVIRRRPLFYTVSLLLPSILLMVVDIVGFYLPPDSGERVSFKITLLLGYSVFLIIVSDTLPATAIGTPLIGVYFVVCMALLVISLAETIFIVRLTHKQDLQQPVPAWLRRLVLEKMARLLCLGEQPTSQRPTDQATLLASLLYQCSTFLPAMGNHCSHVGGPEDLEKTLKGTDGPPPPPRREASLAVRGLLQELSSIRHILEKRDDIREVARDWLRVGSVLDRLLFRIYLLAVLAYSITLVTLWSIWHYS</sequence>
<evidence type="ECO:0000256" key="1">
    <source>
        <dbReference type="ARBA" id="ARBA00022448"/>
    </source>
</evidence>
<feature type="transmembrane region" description="Helical" evidence="27">
    <location>
        <begin position="465"/>
        <end position="488"/>
    </location>
</feature>
<evidence type="ECO:0000256" key="3">
    <source>
        <dbReference type="ARBA" id="ARBA00022692"/>
    </source>
</evidence>
<comment type="catalytic activity">
    <reaction evidence="18">
        <text>Na(+)(in) = Na(+)(out)</text>
        <dbReference type="Rhea" id="RHEA:34963"/>
        <dbReference type="ChEBI" id="CHEBI:29101"/>
    </reaction>
</comment>
<protein>
    <recommendedName>
        <fullName evidence="23">5-hydroxytryptamine receptor 3A</fullName>
    </recommendedName>
    <alternativeName>
        <fullName evidence="25">5-hydroxytryptamine receptor 3</fullName>
    </alternativeName>
    <alternativeName>
        <fullName evidence="24">Serotonin receptor 3A</fullName>
    </alternativeName>
    <alternativeName>
        <fullName evidence="26">Serotonin-gated ion channel receptor</fullName>
    </alternativeName>
</protein>
<dbReference type="FunFam" id="1.20.58.390:FF:000020">
    <property type="entry name" value="5-hydroxytryptamine (serotonin) receptor 3A"/>
    <property type="match status" value="1"/>
</dbReference>
<keyword evidence="3 27" id="KW-0812">Transmembrane</keyword>
<feature type="domain" description="Neurotransmitter-gated ion-channel transmembrane" evidence="30">
    <location>
        <begin position="255"/>
        <end position="481"/>
    </location>
</feature>
<evidence type="ECO:0000256" key="17">
    <source>
        <dbReference type="ARBA" id="ARBA00034430"/>
    </source>
</evidence>
<keyword evidence="9" id="KW-1015">Disulfide bond</keyword>
<evidence type="ECO:0000256" key="6">
    <source>
        <dbReference type="ARBA" id="ARBA00023018"/>
    </source>
</evidence>
<keyword evidence="1 27" id="KW-0813">Transport</keyword>
<dbReference type="SUPFAM" id="SSF90112">
    <property type="entry name" value="Neurotransmitter-gated ion-channel transmembrane pore"/>
    <property type="match status" value="1"/>
</dbReference>
<feature type="transmembrane region" description="Helical" evidence="27">
    <location>
        <begin position="249"/>
        <end position="272"/>
    </location>
</feature>
<dbReference type="CDD" id="cd19063">
    <property type="entry name" value="LGIC_TM_5-HT3"/>
    <property type="match status" value="1"/>
</dbReference>
<evidence type="ECO:0000256" key="18">
    <source>
        <dbReference type="ARBA" id="ARBA00036239"/>
    </source>
</evidence>
<evidence type="ECO:0000256" key="22">
    <source>
        <dbReference type="ARBA" id="ARBA00061864"/>
    </source>
</evidence>
<evidence type="ECO:0000259" key="29">
    <source>
        <dbReference type="Pfam" id="PF02931"/>
    </source>
</evidence>
<dbReference type="AlphaFoldDB" id="A0A8C5LBR6"/>
<evidence type="ECO:0000256" key="15">
    <source>
        <dbReference type="ARBA" id="ARBA00034104"/>
    </source>
</evidence>
<evidence type="ECO:0000256" key="8">
    <source>
        <dbReference type="ARBA" id="ARBA00023136"/>
    </source>
</evidence>
<evidence type="ECO:0000256" key="21">
    <source>
        <dbReference type="ARBA" id="ARBA00061202"/>
    </source>
</evidence>
<dbReference type="CDD" id="cd19011">
    <property type="entry name" value="LGIC_ECD_5-HT3A"/>
    <property type="match status" value="1"/>
</dbReference>
<dbReference type="InterPro" id="IPR018000">
    <property type="entry name" value="Neurotransmitter_ion_chnl_CS"/>
</dbReference>
<comment type="similarity">
    <text evidence="21">Belongs to the ligand-gated ion channel (TC 1.A.9) family. 5-hydroxytryptamine receptor (TC 1.A.9.2) subfamily. HTR3A sub-subfamily.</text>
</comment>
<comment type="catalytic activity">
    <reaction evidence="17">
        <text>K(+)(in) = K(+)(out)</text>
        <dbReference type="Rhea" id="RHEA:29463"/>
        <dbReference type="ChEBI" id="CHEBI:29103"/>
    </reaction>
</comment>
<feature type="transmembrane region" description="Helical" evidence="27">
    <location>
        <begin position="311"/>
        <end position="333"/>
    </location>
</feature>
<dbReference type="InterPro" id="IPR008133">
    <property type="entry name" value="5HT3_rcpt_A"/>
</dbReference>
<evidence type="ECO:0000256" key="11">
    <source>
        <dbReference type="ARBA" id="ARBA00023180"/>
    </source>
</evidence>
<keyword evidence="32" id="KW-1185">Reference proteome</keyword>
<evidence type="ECO:0000256" key="27">
    <source>
        <dbReference type="RuleBase" id="RU000687"/>
    </source>
</evidence>
<evidence type="ECO:0000256" key="7">
    <source>
        <dbReference type="ARBA" id="ARBA00023065"/>
    </source>
</evidence>
<keyword evidence="12" id="KW-0628">Postsynaptic cell membrane</keyword>